<dbReference type="Proteomes" id="UP000654345">
    <property type="component" value="Unassembled WGS sequence"/>
</dbReference>
<dbReference type="PANTHER" id="PTHR33498">
    <property type="entry name" value="TRANSPOSASE FOR INSERTION SEQUENCE ELEMENT IS1557"/>
    <property type="match status" value="1"/>
</dbReference>
<reference evidence="2 3" key="1">
    <citation type="journal article" date="2021" name="Int. J. Syst. Evol. Microbiol.">
        <title>Reticulibacter mediterranei gen. nov., sp. nov., within the new family Reticulibacteraceae fam. nov., and Ktedonospora formicarum gen. nov., sp. nov., Ktedonobacter robiniae sp. nov., Dictyobacter formicarum sp. nov. and Dictyobacter arantiisoli sp. nov., belonging to the class Ktedonobacteria.</title>
        <authorList>
            <person name="Yabe S."/>
            <person name="Zheng Y."/>
            <person name="Wang C.M."/>
            <person name="Sakai Y."/>
            <person name="Abe K."/>
            <person name="Yokota A."/>
            <person name="Donadio S."/>
            <person name="Cavaletti L."/>
            <person name="Monciardini P."/>
        </authorList>
    </citation>
    <scope>NUCLEOTIDE SEQUENCE [LARGE SCALE GENOMIC DNA]</scope>
    <source>
        <strain evidence="2 3">SOSP1-30</strain>
    </source>
</reference>
<evidence type="ECO:0000313" key="3">
    <source>
        <dbReference type="Proteomes" id="UP000654345"/>
    </source>
</evidence>
<dbReference type="InterPro" id="IPR002560">
    <property type="entry name" value="Transposase_DDE"/>
</dbReference>
<protein>
    <recommendedName>
        <fullName evidence="1">HTH IS21-type domain-containing protein</fullName>
    </recommendedName>
</protein>
<accession>A0ABQ3UZW7</accession>
<keyword evidence="3" id="KW-1185">Reference proteome</keyword>
<organism evidence="2 3">
    <name type="scientific">Ktedonobacter robiniae</name>
    <dbReference type="NCBI Taxonomy" id="2778365"/>
    <lineage>
        <taxon>Bacteria</taxon>
        <taxon>Bacillati</taxon>
        <taxon>Chloroflexota</taxon>
        <taxon>Ktedonobacteria</taxon>
        <taxon>Ktedonobacterales</taxon>
        <taxon>Ktedonobacteraceae</taxon>
        <taxon>Ktedonobacter</taxon>
    </lineage>
</organism>
<sequence>MTILRRIMDIPSPEVPSVTALGIDDFSFKRGRNFGTILVNLSNHKVIDLLPERNVESAAAWMQRHPEIEYVSRDRGNDYTQATRADAPQATAVADRFHVLKNLIESIEPVVASCYKELRRAQEPLPAPPVSHAKEWRQASAPQHEHQRMTRLATNQGRYAEMLELQKRGVKTSEIAQRLGVTTRTIQNWIKRGGCPGSQRRQHRKSIFDPYAPYVFSRWNKGCRDVSLLHQEIQAQGFSGSIRVVYRFIQTLRHQGTVELPVHPILNRISVREALWLIAHPSDELNEAELVDLKMLCEASARLSTLHSLIQAFERIVRKREGHQLEHWKQQVAESGIAEVQRFVKGLERDKEAVLAGLTLVYSNGQ</sequence>
<dbReference type="PROSITE" id="PS50531">
    <property type="entry name" value="HTH_IS21"/>
    <property type="match status" value="1"/>
</dbReference>
<name>A0ABQ3UZW7_9CHLR</name>
<dbReference type="Pfam" id="PF01610">
    <property type="entry name" value="DDE_Tnp_ISL3"/>
    <property type="match status" value="2"/>
</dbReference>
<comment type="caution">
    <text evidence="2">The sequence shown here is derived from an EMBL/GenBank/DDBJ whole genome shotgun (WGS) entry which is preliminary data.</text>
</comment>
<dbReference type="SUPFAM" id="SSF46955">
    <property type="entry name" value="Putative DNA-binding domain"/>
    <property type="match status" value="1"/>
</dbReference>
<dbReference type="EMBL" id="BNJG01000003">
    <property type="protein sequence ID" value="GHO58230.1"/>
    <property type="molecule type" value="Genomic_DNA"/>
</dbReference>
<dbReference type="InterPro" id="IPR047951">
    <property type="entry name" value="Transpos_ISL3"/>
</dbReference>
<evidence type="ECO:0000313" key="2">
    <source>
        <dbReference type="EMBL" id="GHO58230.1"/>
    </source>
</evidence>
<feature type="domain" description="HTH IS21-type" evidence="1">
    <location>
        <begin position="157"/>
        <end position="219"/>
    </location>
</feature>
<dbReference type="Gene3D" id="1.10.10.60">
    <property type="entry name" value="Homeodomain-like"/>
    <property type="match status" value="1"/>
</dbReference>
<dbReference type="InterPro" id="IPR009061">
    <property type="entry name" value="DNA-bd_dom_put_sf"/>
</dbReference>
<dbReference type="PANTHER" id="PTHR33498:SF1">
    <property type="entry name" value="TRANSPOSASE FOR INSERTION SEQUENCE ELEMENT IS1557"/>
    <property type="match status" value="1"/>
</dbReference>
<gene>
    <name evidence="2" type="ORF">KSB_67050</name>
</gene>
<evidence type="ECO:0000259" key="1">
    <source>
        <dbReference type="PROSITE" id="PS50531"/>
    </source>
</evidence>
<dbReference type="InterPro" id="IPR017894">
    <property type="entry name" value="HTH_IS21_transposase_type"/>
</dbReference>
<dbReference type="NCBIfam" id="NF033550">
    <property type="entry name" value="transpos_ISL3"/>
    <property type="match status" value="1"/>
</dbReference>
<proteinExistence type="predicted"/>